<accession>A0A0D0CFX8</accession>
<dbReference type="AlphaFoldDB" id="A0A0D0CFX8"/>
<gene>
    <name evidence="2" type="ORF">GYMLUDRAFT_58963</name>
</gene>
<evidence type="ECO:0000259" key="1">
    <source>
        <dbReference type="PROSITE" id="PS50181"/>
    </source>
</evidence>
<organism evidence="2 3">
    <name type="scientific">Collybiopsis luxurians FD-317 M1</name>
    <dbReference type="NCBI Taxonomy" id="944289"/>
    <lineage>
        <taxon>Eukaryota</taxon>
        <taxon>Fungi</taxon>
        <taxon>Dikarya</taxon>
        <taxon>Basidiomycota</taxon>
        <taxon>Agaricomycotina</taxon>
        <taxon>Agaricomycetes</taxon>
        <taxon>Agaricomycetidae</taxon>
        <taxon>Agaricales</taxon>
        <taxon>Marasmiineae</taxon>
        <taxon>Omphalotaceae</taxon>
        <taxon>Collybiopsis</taxon>
        <taxon>Collybiopsis luxurians</taxon>
    </lineage>
</organism>
<reference evidence="2 3" key="1">
    <citation type="submission" date="2014-04" db="EMBL/GenBank/DDBJ databases">
        <title>Evolutionary Origins and Diversification of the Mycorrhizal Mutualists.</title>
        <authorList>
            <consortium name="DOE Joint Genome Institute"/>
            <consortium name="Mycorrhizal Genomics Consortium"/>
            <person name="Kohler A."/>
            <person name="Kuo A."/>
            <person name="Nagy L.G."/>
            <person name="Floudas D."/>
            <person name="Copeland A."/>
            <person name="Barry K.W."/>
            <person name="Cichocki N."/>
            <person name="Veneault-Fourrey C."/>
            <person name="LaButti K."/>
            <person name="Lindquist E.A."/>
            <person name="Lipzen A."/>
            <person name="Lundell T."/>
            <person name="Morin E."/>
            <person name="Murat C."/>
            <person name="Riley R."/>
            <person name="Ohm R."/>
            <person name="Sun H."/>
            <person name="Tunlid A."/>
            <person name="Henrissat B."/>
            <person name="Grigoriev I.V."/>
            <person name="Hibbett D.S."/>
            <person name="Martin F."/>
        </authorList>
    </citation>
    <scope>NUCLEOTIDE SEQUENCE [LARGE SCALE GENOMIC DNA]</scope>
    <source>
        <strain evidence="2 3">FD-317 M1</strain>
    </source>
</reference>
<feature type="domain" description="F-box" evidence="1">
    <location>
        <begin position="5"/>
        <end position="50"/>
    </location>
</feature>
<evidence type="ECO:0000313" key="3">
    <source>
        <dbReference type="Proteomes" id="UP000053593"/>
    </source>
</evidence>
<dbReference type="Proteomes" id="UP000053593">
    <property type="component" value="Unassembled WGS sequence"/>
</dbReference>
<dbReference type="Gene3D" id="3.80.10.10">
    <property type="entry name" value="Ribonuclease Inhibitor"/>
    <property type="match status" value="1"/>
</dbReference>
<name>A0A0D0CFX8_9AGAR</name>
<dbReference type="InterPro" id="IPR032675">
    <property type="entry name" value="LRR_dom_sf"/>
</dbReference>
<keyword evidence="3" id="KW-1185">Reference proteome</keyword>
<sequence>MSTTTRTLSSIPDELLLEIGKLLGTAELAVIVRVCKQLFNFFEPQLYQSPTCKSLSTLALMPEDRIPLADPHPAKFVRKLSIGCTPLGVRDFAVLITKALGNIKKYAPGPFECIIWDSKRSRLSIGHILKLGEMHAGLTLNTLNTITSLQIVSPFPRTTRESSFHILNQLFFPALCHLRFAFVEIHRPGYLGLFPSSSRILNLYLVDHEFICQILGRLPSKCPALERLELRIPSRASASILQLQQAFNHETFVFPLLKYFSIIFGGAPLSFTIFIGHHPSLEELAFTVQDNIGLADAMSNTPKLSKLHHFHSSLFPAVSVCNRYATSLQALSLYSLGETVPPDSALKQLENALRSVPNLTKLSIDHPGHVLAIFNENMLKIVVSACPNLKHFECIIGDKLDKRLTYIYGMIFHELPMLRFLKFRVPRIQMPFEFQQQREAHYKSVIRAGKKRSFRDIIIELCTHWDRPAIWSYLYQGKHNL</sequence>
<dbReference type="PROSITE" id="PS50181">
    <property type="entry name" value="FBOX"/>
    <property type="match status" value="1"/>
</dbReference>
<dbReference type="SUPFAM" id="SSF52047">
    <property type="entry name" value="RNI-like"/>
    <property type="match status" value="1"/>
</dbReference>
<dbReference type="HOGENOM" id="CLU_567473_0_0_1"/>
<proteinExistence type="predicted"/>
<dbReference type="EMBL" id="KN834771">
    <property type="protein sequence ID" value="KIK61484.1"/>
    <property type="molecule type" value="Genomic_DNA"/>
</dbReference>
<evidence type="ECO:0000313" key="2">
    <source>
        <dbReference type="EMBL" id="KIK61484.1"/>
    </source>
</evidence>
<protein>
    <recommendedName>
        <fullName evidence="1">F-box domain-containing protein</fullName>
    </recommendedName>
</protein>
<dbReference type="InterPro" id="IPR001810">
    <property type="entry name" value="F-box_dom"/>
</dbReference>